<feature type="transmembrane region" description="Helical" evidence="6">
    <location>
        <begin position="6"/>
        <end position="23"/>
    </location>
</feature>
<dbReference type="OrthoDB" id="5329176at2759"/>
<proteinExistence type="inferred from homology"/>
<evidence type="ECO:0000256" key="5">
    <source>
        <dbReference type="ARBA" id="ARBA00038359"/>
    </source>
</evidence>
<dbReference type="PANTHER" id="PTHR33048">
    <property type="entry name" value="PTH11-LIKE INTEGRAL MEMBRANE PROTEIN (AFU_ORTHOLOGUE AFUA_5G11245)"/>
    <property type="match status" value="1"/>
</dbReference>
<keyword evidence="2 6" id="KW-0812">Transmembrane</keyword>
<dbReference type="Pfam" id="PF20684">
    <property type="entry name" value="Fung_rhodopsin"/>
    <property type="match status" value="1"/>
</dbReference>
<evidence type="ECO:0000256" key="1">
    <source>
        <dbReference type="ARBA" id="ARBA00004141"/>
    </source>
</evidence>
<dbReference type="InterPro" id="IPR049326">
    <property type="entry name" value="Rhodopsin_dom_fungi"/>
</dbReference>
<organism evidence="8 9">
    <name type="scientific">Myriangium duriaei CBS 260.36</name>
    <dbReference type="NCBI Taxonomy" id="1168546"/>
    <lineage>
        <taxon>Eukaryota</taxon>
        <taxon>Fungi</taxon>
        <taxon>Dikarya</taxon>
        <taxon>Ascomycota</taxon>
        <taxon>Pezizomycotina</taxon>
        <taxon>Dothideomycetes</taxon>
        <taxon>Dothideomycetidae</taxon>
        <taxon>Myriangiales</taxon>
        <taxon>Myriangiaceae</taxon>
        <taxon>Myriangium</taxon>
    </lineage>
</organism>
<dbReference type="InterPro" id="IPR052337">
    <property type="entry name" value="SAT4-like"/>
</dbReference>
<comment type="caution">
    <text evidence="8">The sequence shown here is derived from an EMBL/GenBank/DDBJ whole genome shotgun (WGS) entry which is preliminary data.</text>
</comment>
<feature type="transmembrane region" description="Helical" evidence="6">
    <location>
        <begin position="35"/>
        <end position="54"/>
    </location>
</feature>
<evidence type="ECO:0000256" key="3">
    <source>
        <dbReference type="ARBA" id="ARBA00022989"/>
    </source>
</evidence>
<accession>A0A9P4IZN2</accession>
<dbReference type="Proteomes" id="UP000799439">
    <property type="component" value="Unassembled WGS sequence"/>
</dbReference>
<gene>
    <name evidence="8" type="ORF">K461DRAFT_278758</name>
</gene>
<dbReference type="GO" id="GO:0016020">
    <property type="term" value="C:membrane"/>
    <property type="evidence" value="ECO:0007669"/>
    <property type="project" value="UniProtKB-SubCell"/>
</dbReference>
<sequence length="123" mass="13784">MIWVVAVTLSRFAILLFYFRIFVPSVMRVQRIITFALIGILLATALAEIISAFLECRPFRYIWDKTIVGGTCVNINALYRYASLPGVITDLVMLLLPLSIVRQLQASLKVKIGLATTFLFGSL</sequence>
<comment type="similarity">
    <text evidence="5">Belongs to the SAT4 family.</text>
</comment>
<evidence type="ECO:0000256" key="2">
    <source>
        <dbReference type="ARBA" id="ARBA00022692"/>
    </source>
</evidence>
<evidence type="ECO:0000256" key="4">
    <source>
        <dbReference type="ARBA" id="ARBA00023136"/>
    </source>
</evidence>
<evidence type="ECO:0000313" key="9">
    <source>
        <dbReference type="Proteomes" id="UP000799439"/>
    </source>
</evidence>
<keyword evidence="4 6" id="KW-0472">Membrane</keyword>
<dbReference type="AlphaFoldDB" id="A0A9P4IZN2"/>
<comment type="subcellular location">
    <subcellularLocation>
        <location evidence="1">Membrane</location>
        <topology evidence="1">Multi-pass membrane protein</topology>
    </subcellularLocation>
</comment>
<evidence type="ECO:0000313" key="8">
    <source>
        <dbReference type="EMBL" id="KAF2152521.1"/>
    </source>
</evidence>
<keyword evidence="9" id="KW-1185">Reference proteome</keyword>
<dbReference type="EMBL" id="ML996086">
    <property type="protein sequence ID" value="KAF2152521.1"/>
    <property type="molecule type" value="Genomic_DNA"/>
</dbReference>
<protein>
    <recommendedName>
        <fullName evidence="7">Rhodopsin domain-containing protein</fullName>
    </recommendedName>
</protein>
<feature type="domain" description="Rhodopsin" evidence="7">
    <location>
        <begin position="2"/>
        <end position="122"/>
    </location>
</feature>
<dbReference type="PANTHER" id="PTHR33048:SF47">
    <property type="entry name" value="INTEGRAL MEMBRANE PROTEIN-RELATED"/>
    <property type="match status" value="1"/>
</dbReference>
<reference evidence="8" key="1">
    <citation type="journal article" date="2020" name="Stud. Mycol.">
        <title>101 Dothideomycetes genomes: a test case for predicting lifestyles and emergence of pathogens.</title>
        <authorList>
            <person name="Haridas S."/>
            <person name="Albert R."/>
            <person name="Binder M."/>
            <person name="Bloem J."/>
            <person name="Labutti K."/>
            <person name="Salamov A."/>
            <person name="Andreopoulos B."/>
            <person name="Baker S."/>
            <person name="Barry K."/>
            <person name="Bills G."/>
            <person name="Bluhm B."/>
            <person name="Cannon C."/>
            <person name="Castanera R."/>
            <person name="Culley D."/>
            <person name="Daum C."/>
            <person name="Ezra D."/>
            <person name="Gonzalez J."/>
            <person name="Henrissat B."/>
            <person name="Kuo A."/>
            <person name="Liang C."/>
            <person name="Lipzen A."/>
            <person name="Lutzoni F."/>
            <person name="Magnuson J."/>
            <person name="Mondo S."/>
            <person name="Nolan M."/>
            <person name="Ohm R."/>
            <person name="Pangilinan J."/>
            <person name="Park H.-J."/>
            <person name="Ramirez L."/>
            <person name="Alfaro M."/>
            <person name="Sun H."/>
            <person name="Tritt A."/>
            <person name="Yoshinaga Y."/>
            <person name="Zwiers L.-H."/>
            <person name="Turgeon B."/>
            <person name="Goodwin S."/>
            <person name="Spatafora J."/>
            <person name="Crous P."/>
            <person name="Grigoriev I."/>
        </authorList>
    </citation>
    <scope>NUCLEOTIDE SEQUENCE</scope>
    <source>
        <strain evidence="8">CBS 260.36</strain>
    </source>
</reference>
<keyword evidence="3 6" id="KW-1133">Transmembrane helix</keyword>
<name>A0A9P4IZN2_9PEZI</name>
<evidence type="ECO:0000256" key="6">
    <source>
        <dbReference type="SAM" id="Phobius"/>
    </source>
</evidence>
<evidence type="ECO:0000259" key="7">
    <source>
        <dbReference type="Pfam" id="PF20684"/>
    </source>
</evidence>